<comment type="miscellaneous">
    <text evidence="11">CTPSs have evolved a hybrid strategy for distinguishing between UTP and CTP. The overlapping regions of the product feedback inhibitory and substrate sites recognize a common feature in both compounds, the triphosphate moiety. To differentiate isosteric substrate and product pyrimidine rings, an additional pocket far from the expected kinase/ligase catalytic site, specifically recognizes the cytosine and ribose portions of the product inhibitor.</text>
</comment>
<dbReference type="PANTHER" id="PTHR11550">
    <property type="entry name" value="CTP SYNTHASE"/>
    <property type="match status" value="1"/>
</dbReference>
<dbReference type="UniPathway" id="UPA00159">
    <property type="reaction ID" value="UER00277"/>
</dbReference>
<dbReference type="GO" id="GO:0097268">
    <property type="term" value="C:cytoophidium"/>
    <property type="evidence" value="ECO:0007669"/>
    <property type="project" value="UniProtKB-ARBA"/>
</dbReference>
<comment type="caution">
    <text evidence="14">The sequence shown here is derived from an EMBL/GenBank/DDBJ whole genome shotgun (WGS) entry which is preliminary data.</text>
</comment>
<dbReference type="Gene3D" id="3.40.50.300">
    <property type="entry name" value="P-loop containing nucleotide triphosphate hydrolases"/>
    <property type="match status" value="1"/>
</dbReference>
<dbReference type="GO" id="GO:0046872">
    <property type="term" value="F:metal ion binding"/>
    <property type="evidence" value="ECO:0007669"/>
    <property type="project" value="UniProtKB-KW"/>
</dbReference>
<evidence type="ECO:0000259" key="13">
    <source>
        <dbReference type="Pfam" id="PF06418"/>
    </source>
</evidence>
<dbReference type="GO" id="GO:0042802">
    <property type="term" value="F:identical protein binding"/>
    <property type="evidence" value="ECO:0007669"/>
    <property type="project" value="TreeGrafter"/>
</dbReference>
<feature type="binding site" evidence="11">
    <location>
        <position position="354"/>
    </location>
    <ligand>
        <name>L-glutamine</name>
        <dbReference type="ChEBI" id="CHEBI:58359"/>
    </ligand>
</feature>
<keyword evidence="3 11" id="KW-0436">Ligase</keyword>
<dbReference type="EMBL" id="LDYG01000054">
    <property type="protein sequence ID" value="KUP04089.1"/>
    <property type="molecule type" value="Genomic_DNA"/>
</dbReference>
<dbReference type="NCBIfam" id="TIGR00337">
    <property type="entry name" value="PyrG"/>
    <property type="match status" value="1"/>
</dbReference>
<evidence type="ECO:0000256" key="9">
    <source>
        <dbReference type="ARBA" id="ARBA00022975"/>
    </source>
</evidence>
<dbReference type="STRING" id="1150625.Q75_16550"/>
<dbReference type="PATRIC" id="fig|1150625.3.peg.3476"/>
<feature type="domain" description="CTP synthase N-terminal" evidence="13">
    <location>
        <begin position="3"/>
        <end position="267"/>
    </location>
</feature>
<feature type="binding site" evidence="11">
    <location>
        <begin position="148"/>
        <end position="150"/>
    </location>
    <ligand>
        <name>CTP</name>
        <dbReference type="ChEBI" id="CHEBI:37563"/>
        <note>allosteric inhibitor</note>
    </ligand>
</feature>
<feature type="active site" evidence="11">
    <location>
        <position position="509"/>
    </location>
</feature>
<dbReference type="Proteomes" id="UP000074108">
    <property type="component" value="Unassembled WGS sequence"/>
</dbReference>
<feature type="binding site" evidence="11">
    <location>
        <position position="141"/>
    </location>
    <ligand>
        <name>Mg(2+)</name>
        <dbReference type="ChEBI" id="CHEBI:18420"/>
    </ligand>
</feature>
<reference evidence="14 15" key="1">
    <citation type="journal article" date="2016" name="Front. Microbiol.">
        <title>Microevolution Analysis of Bacillus coahuilensis Unveils Differences in Phosphorus Acquisition Strategies and Their Regulation.</title>
        <authorList>
            <person name="Gomez-Lunar Z."/>
            <person name="Hernandez-Gonzalez I."/>
            <person name="Rodriguez-Torres M.D."/>
            <person name="Souza V."/>
            <person name="Olmedo-Alvarez G."/>
        </authorList>
    </citation>
    <scope>NUCLEOTIDE SEQUENCE [LARGE SCALE GENOMIC DNA]</scope>
    <source>
        <strain evidence="15">p1.1.43</strain>
    </source>
</reference>
<keyword evidence="5 11" id="KW-0547">Nucleotide-binding</keyword>
<dbReference type="SUPFAM" id="SSF52540">
    <property type="entry name" value="P-loop containing nucleoside triphosphate hydrolases"/>
    <property type="match status" value="1"/>
</dbReference>
<dbReference type="EC" id="6.3.4.2" evidence="11"/>
<keyword evidence="9 11" id="KW-0665">Pyrimidine biosynthesis</keyword>
<protein>
    <recommendedName>
        <fullName evidence="11">CTP synthase</fullName>
        <ecNumber evidence="11">6.3.4.2</ecNumber>
    </recommendedName>
    <alternativeName>
        <fullName evidence="11">Cytidine 5'-triphosphate synthase</fullName>
    </alternativeName>
    <alternativeName>
        <fullName evidence="11">Cytidine triphosphate synthetase</fullName>
        <shortName evidence="11">CTP synthetase</shortName>
        <shortName evidence="11">CTPS</shortName>
    </alternativeName>
    <alternativeName>
        <fullName evidence="11">UTP--ammonia ligase</fullName>
    </alternativeName>
</protein>
<dbReference type="InterPro" id="IPR029062">
    <property type="entry name" value="Class_I_gatase-like"/>
</dbReference>
<evidence type="ECO:0000256" key="10">
    <source>
        <dbReference type="ARBA" id="ARBA00047781"/>
    </source>
</evidence>
<evidence type="ECO:0000256" key="7">
    <source>
        <dbReference type="ARBA" id="ARBA00022842"/>
    </source>
</evidence>
<evidence type="ECO:0000256" key="1">
    <source>
        <dbReference type="ARBA" id="ARBA00005171"/>
    </source>
</evidence>
<dbReference type="CDD" id="cd01746">
    <property type="entry name" value="GATase1_CTP_Synthase"/>
    <property type="match status" value="1"/>
</dbReference>
<dbReference type="SUPFAM" id="SSF52317">
    <property type="entry name" value="Class I glutamine amidotransferase-like"/>
    <property type="match status" value="1"/>
</dbReference>
<keyword evidence="6 11" id="KW-0067">ATP-binding</keyword>
<dbReference type="PANTHER" id="PTHR11550:SF0">
    <property type="entry name" value="CTP SYNTHASE-RELATED"/>
    <property type="match status" value="1"/>
</dbReference>
<comment type="subunit">
    <text evidence="11">Homotetramer.</text>
</comment>
<feature type="binding site" evidence="11">
    <location>
        <position position="462"/>
    </location>
    <ligand>
        <name>L-glutamine</name>
        <dbReference type="ChEBI" id="CHEBI:58359"/>
    </ligand>
</feature>
<feature type="binding site" evidence="11">
    <location>
        <position position="54"/>
    </location>
    <ligand>
        <name>L-glutamine</name>
        <dbReference type="ChEBI" id="CHEBI:58359"/>
    </ligand>
</feature>
<evidence type="ECO:0000256" key="3">
    <source>
        <dbReference type="ARBA" id="ARBA00022598"/>
    </source>
</evidence>
<comment type="pathway">
    <text evidence="1 11">Pyrimidine metabolism; CTP biosynthesis via de novo pathway; CTP from UDP: step 2/2.</text>
</comment>
<feature type="active site" description="Nucleophile; for glutamine hydrolysis" evidence="11">
    <location>
        <position position="381"/>
    </location>
</feature>
<organism evidence="14 15">
    <name type="scientific">Bacillus coahuilensis p1.1.43</name>
    <dbReference type="NCBI Taxonomy" id="1150625"/>
    <lineage>
        <taxon>Bacteria</taxon>
        <taxon>Bacillati</taxon>
        <taxon>Bacillota</taxon>
        <taxon>Bacilli</taxon>
        <taxon>Bacillales</taxon>
        <taxon>Bacillaceae</taxon>
        <taxon>Bacillus</taxon>
    </lineage>
</organism>
<evidence type="ECO:0000256" key="8">
    <source>
        <dbReference type="ARBA" id="ARBA00022962"/>
    </source>
</evidence>
<feature type="binding site" evidence="11">
    <location>
        <position position="224"/>
    </location>
    <ligand>
        <name>CTP</name>
        <dbReference type="ChEBI" id="CHEBI:37563"/>
        <note>allosteric inhibitor</note>
    </ligand>
</feature>
<feature type="binding site" evidence="11">
    <location>
        <begin position="382"/>
        <end position="385"/>
    </location>
    <ligand>
        <name>L-glutamine</name>
        <dbReference type="ChEBI" id="CHEBI:58359"/>
    </ligand>
</feature>
<dbReference type="GO" id="GO:0044210">
    <property type="term" value="P:'de novo' CTP biosynthetic process"/>
    <property type="evidence" value="ECO:0007669"/>
    <property type="project" value="UniProtKB-UniRule"/>
</dbReference>
<comment type="catalytic activity">
    <reaction evidence="11">
        <text>L-glutamine + H2O = L-glutamate + NH4(+)</text>
        <dbReference type="Rhea" id="RHEA:15889"/>
        <dbReference type="ChEBI" id="CHEBI:15377"/>
        <dbReference type="ChEBI" id="CHEBI:28938"/>
        <dbReference type="ChEBI" id="CHEBI:29985"/>
        <dbReference type="ChEBI" id="CHEBI:58359"/>
    </reaction>
</comment>
<name>A0A147K457_9BACI</name>
<dbReference type="RefSeq" id="WP_059352027.1">
    <property type="nucleotide sequence ID" value="NZ_LDYG01000054.1"/>
</dbReference>
<evidence type="ECO:0000313" key="15">
    <source>
        <dbReference type="Proteomes" id="UP000074108"/>
    </source>
</evidence>
<comment type="catalytic activity">
    <reaction evidence="10 11">
        <text>UTP + L-glutamine + ATP + H2O = CTP + L-glutamate + ADP + phosphate + 2 H(+)</text>
        <dbReference type="Rhea" id="RHEA:26426"/>
        <dbReference type="ChEBI" id="CHEBI:15377"/>
        <dbReference type="ChEBI" id="CHEBI:15378"/>
        <dbReference type="ChEBI" id="CHEBI:29985"/>
        <dbReference type="ChEBI" id="CHEBI:30616"/>
        <dbReference type="ChEBI" id="CHEBI:37563"/>
        <dbReference type="ChEBI" id="CHEBI:43474"/>
        <dbReference type="ChEBI" id="CHEBI:46398"/>
        <dbReference type="ChEBI" id="CHEBI:58359"/>
        <dbReference type="ChEBI" id="CHEBI:456216"/>
        <dbReference type="EC" id="6.3.4.2"/>
    </reaction>
</comment>
<evidence type="ECO:0000313" key="14">
    <source>
        <dbReference type="EMBL" id="KUP04089.1"/>
    </source>
</evidence>
<feature type="binding site" evidence="11">
    <location>
        <position position="13"/>
    </location>
    <ligand>
        <name>UTP</name>
        <dbReference type="ChEBI" id="CHEBI:46398"/>
    </ligand>
</feature>
<comment type="catalytic activity">
    <reaction evidence="11">
        <text>UTP + NH4(+) + ATP = CTP + ADP + phosphate + 2 H(+)</text>
        <dbReference type="Rhea" id="RHEA:16597"/>
        <dbReference type="ChEBI" id="CHEBI:15378"/>
        <dbReference type="ChEBI" id="CHEBI:28938"/>
        <dbReference type="ChEBI" id="CHEBI:30616"/>
        <dbReference type="ChEBI" id="CHEBI:37563"/>
        <dbReference type="ChEBI" id="CHEBI:43474"/>
        <dbReference type="ChEBI" id="CHEBI:46398"/>
        <dbReference type="ChEBI" id="CHEBI:456216"/>
    </reaction>
</comment>
<dbReference type="CDD" id="cd03113">
    <property type="entry name" value="CTPS_N"/>
    <property type="match status" value="1"/>
</dbReference>
<accession>A0A147K457</accession>
<evidence type="ECO:0000256" key="4">
    <source>
        <dbReference type="ARBA" id="ARBA00022723"/>
    </source>
</evidence>
<dbReference type="InterPro" id="IPR017926">
    <property type="entry name" value="GATASE"/>
</dbReference>
<sequence length="534" mass="59615">MTKYIFVTGGVVSSLGKGITAASLGRLLKNRGLKVTIQKFDPYLNVDPGTMSPYQHGEVFVTSDGAETDLDLGHYESFIDINLNQYSNVTTGKVYSSVIRKERRGDYLGGTVQVIPHITNEIKERVFRAGHETNADVVITEIGGTVGDIESLPFLEAIRQIKSDIGRDNVMYIHCTLVPYIKAAGEMKTKPTQHSSKELRSLGIQPNIIVVRTEQPISQDMKEKIALFCDIDSQSVIEALDADTLYAVPLALQAQHMDQIVCDHLKLDSKEADMTEWNALLERVRNLSTKTTIALVGKYVELQDAYISVVEALKHAGYNYDADVKVKWLNSELLTTENVEESLSDVDGILVPGGFGDRGVEGKIVATQFARERGIPFFGICLGMQLASVEFARNVLNMEGAHSSELNPETAYPIIDLLPEQKDVEDLGGTLRLGVYPCKISQGTKALEAYGEEVIYERHRHRYEFNNHYREKMEEAGFVFSGTSPDGRLVEIIELTDHPWFVACQFHPEFTSRPTRPQPLFREFVNASLLFGEK</sequence>
<dbReference type="NCBIfam" id="NF003792">
    <property type="entry name" value="PRK05380.1"/>
    <property type="match status" value="1"/>
</dbReference>
<dbReference type="InterPro" id="IPR017456">
    <property type="entry name" value="CTP_synthase_N"/>
</dbReference>
<dbReference type="InterPro" id="IPR027417">
    <property type="entry name" value="P-loop_NTPase"/>
</dbReference>
<dbReference type="InterPro" id="IPR033828">
    <property type="entry name" value="GATase1_CTP_Synthase"/>
</dbReference>
<dbReference type="GO" id="GO:0004359">
    <property type="term" value="F:glutaminase activity"/>
    <property type="evidence" value="ECO:0007669"/>
    <property type="project" value="RHEA"/>
</dbReference>
<comment type="function">
    <text evidence="11">Catalyzes the ATP-dependent amination of UTP to CTP with either L-glutamine or ammonia as the source of nitrogen. Regulates intracellular CTP levels through interactions with the four ribonucleotide triphosphates.</text>
</comment>
<dbReference type="GO" id="GO:0005524">
    <property type="term" value="F:ATP binding"/>
    <property type="evidence" value="ECO:0007669"/>
    <property type="project" value="UniProtKB-KW"/>
</dbReference>
<evidence type="ECO:0000256" key="2">
    <source>
        <dbReference type="ARBA" id="ARBA00007533"/>
    </source>
</evidence>
<dbReference type="InterPro" id="IPR004468">
    <property type="entry name" value="CTP_synthase"/>
</dbReference>
<dbReference type="GO" id="GO:0003883">
    <property type="term" value="F:CTP synthase activity"/>
    <property type="evidence" value="ECO:0007669"/>
    <property type="project" value="UniProtKB-UniRule"/>
</dbReference>
<dbReference type="GO" id="GO:0019856">
    <property type="term" value="P:pyrimidine nucleobase biosynthetic process"/>
    <property type="evidence" value="ECO:0007669"/>
    <property type="project" value="TreeGrafter"/>
</dbReference>
<feature type="binding site" evidence="11">
    <location>
        <position position="242"/>
    </location>
    <ligand>
        <name>ATP</name>
        <dbReference type="ChEBI" id="CHEBI:30616"/>
    </ligand>
</feature>
<dbReference type="FunFam" id="3.40.50.880:FF:000002">
    <property type="entry name" value="CTP synthase"/>
    <property type="match status" value="1"/>
</dbReference>
<feature type="active site" evidence="11">
    <location>
        <position position="507"/>
    </location>
</feature>
<keyword evidence="15" id="KW-1185">Reference proteome</keyword>
<feature type="region of interest" description="Amidoligase domain" evidence="11">
    <location>
        <begin position="1"/>
        <end position="267"/>
    </location>
</feature>
<gene>
    <name evidence="11" type="primary">pyrG</name>
    <name evidence="14" type="ORF">Q75_16550</name>
</gene>
<evidence type="ECO:0000259" key="12">
    <source>
        <dbReference type="Pfam" id="PF00117"/>
    </source>
</evidence>
<evidence type="ECO:0000256" key="5">
    <source>
        <dbReference type="ARBA" id="ARBA00022741"/>
    </source>
</evidence>
<feature type="binding site" evidence="11">
    <location>
        <position position="405"/>
    </location>
    <ligand>
        <name>L-glutamine</name>
        <dbReference type="ChEBI" id="CHEBI:58359"/>
    </ligand>
</feature>
<feature type="domain" description="Glutamine amidotransferase" evidence="12">
    <location>
        <begin position="302"/>
        <end position="526"/>
    </location>
</feature>
<feature type="binding site" evidence="11">
    <location>
        <position position="13"/>
    </location>
    <ligand>
        <name>CTP</name>
        <dbReference type="ChEBI" id="CHEBI:37563"/>
        <note>allosteric inhibitor</note>
    </ligand>
</feature>
<dbReference type="GO" id="GO:0005829">
    <property type="term" value="C:cytosol"/>
    <property type="evidence" value="ECO:0007669"/>
    <property type="project" value="TreeGrafter"/>
</dbReference>
<keyword evidence="4 11" id="KW-0479">Metal-binding</keyword>
<comment type="similarity">
    <text evidence="2 11">Belongs to the CTP synthase family.</text>
</comment>
<dbReference type="FunFam" id="3.40.50.300:FF:000009">
    <property type="entry name" value="CTP synthase"/>
    <property type="match status" value="1"/>
</dbReference>
<comment type="caution">
    <text evidence="11">Lacks conserved residue(s) required for the propagation of feature annotation.</text>
</comment>
<dbReference type="OrthoDB" id="9801107at2"/>
<keyword evidence="8 11" id="KW-0315">Glutamine amidotransferase</keyword>
<dbReference type="Gene3D" id="3.40.50.880">
    <property type="match status" value="1"/>
</dbReference>
<dbReference type="Pfam" id="PF00117">
    <property type="entry name" value="GATase"/>
    <property type="match status" value="1"/>
</dbReference>
<feature type="binding site" evidence="11">
    <location>
        <begin position="188"/>
        <end position="193"/>
    </location>
    <ligand>
        <name>CTP</name>
        <dbReference type="ChEBI" id="CHEBI:37563"/>
        <note>allosteric inhibitor</note>
    </ligand>
</feature>
<feature type="binding site" evidence="11">
    <location>
        <begin position="188"/>
        <end position="193"/>
    </location>
    <ligand>
        <name>UTP</name>
        <dbReference type="ChEBI" id="CHEBI:46398"/>
    </ligand>
</feature>
<feature type="binding site" evidence="11">
    <location>
        <position position="224"/>
    </location>
    <ligand>
        <name>UTP</name>
        <dbReference type="ChEBI" id="CHEBI:46398"/>
    </ligand>
</feature>
<dbReference type="Pfam" id="PF06418">
    <property type="entry name" value="CTP_synth_N"/>
    <property type="match status" value="1"/>
</dbReference>
<evidence type="ECO:0000256" key="6">
    <source>
        <dbReference type="ARBA" id="ARBA00022840"/>
    </source>
</evidence>
<keyword evidence="7 11" id="KW-0460">Magnesium</keyword>
<dbReference type="PROSITE" id="PS51273">
    <property type="entry name" value="GATASE_TYPE_1"/>
    <property type="match status" value="1"/>
</dbReference>
<proteinExistence type="inferred from homology"/>
<evidence type="ECO:0000256" key="11">
    <source>
        <dbReference type="HAMAP-Rule" id="MF_01227"/>
    </source>
</evidence>
<comment type="activity regulation">
    <text evidence="11">Allosterically activated by GTP, when glutamine is the substrate; GTP has no effect on the reaction when ammonia is the substrate. The allosteric effector GTP functions by stabilizing the protein conformation that binds the tetrahedral intermediate(s) formed during glutamine hydrolysis. Inhibited by the product CTP, via allosteric rather than competitive inhibition.</text>
</comment>
<feature type="binding site" evidence="11">
    <location>
        <begin position="14"/>
        <end position="19"/>
    </location>
    <ligand>
        <name>ATP</name>
        <dbReference type="ChEBI" id="CHEBI:30616"/>
    </ligand>
</feature>
<feature type="binding site" evidence="11">
    <location>
        <position position="71"/>
    </location>
    <ligand>
        <name>ATP</name>
        <dbReference type="ChEBI" id="CHEBI:30616"/>
    </ligand>
</feature>
<dbReference type="HAMAP" id="MF_01227">
    <property type="entry name" value="PyrG"/>
    <property type="match status" value="1"/>
</dbReference>
<dbReference type="AlphaFoldDB" id="A0A147K457"/>
<feature type="binding site" evidence="11">
    <location>
        <position position="71"/>
    </location>
    <ligand>
        <name>Mg(2+)</name>
        <dbReference type="ChEBI" id="CHEBI:18420"/>
    </ligand>
</feature>